<name>A0A679JAM4_9HYPH</name>
<dbReference type="NCBIfam" id="TIGR00696">
    <property type="entry name" value="wecG_tagA_cpsF"/>
    <property type="match status" value="1"/>
</dbReference>
<dbReference type="CDD" id="cd06533">
    <property type="entry name" value="Glyco_transf_WecG_TagA"/>
    <property type="match status" value="1"/>
</dbReference>
<dbReference type="PANTHER" id="PTHR34136">
    <property type="match status" value="1"/>
</dbReference>
<evidence type="ECO:0000313" key="4">
    <source>
        <dbReference type="EMBL" id="CAA2105698.1"/>
    </source>
</evidence>
<keyword evidence="1 4" id="KW-0328">Glycosyltransferase</keyword>
<sequence>MTTPSRAVLGQVPVAFLGGMSIAALGMQETVDRMAEAVRLHARPGTPLYFTSANGEVMSRHARDAEFAGLVDMADLISADGQPMVTVSRFVGDRALPVRVATTDLYHEVARKAAAEGLTFYLYGATEDENRAAVATTRRLYPALRIVGHHHGYLAGDALTDKIAEIDALAPDILWIALGVPREQAFVRDHGPLLRNVALIKTSGGLFNFLSGSRSRAPAWVQRVGFEWLWRLVQEPRRLFWRYCLTNPHSLYLMLTRSGDRRRARQGEGKTGEGKTGEGKTGEAMALTELEDSDLVGRRAKGA</sequence>
<dbReference type="EMBL" id="LR743504">
    <property type="protein sequence ID" value="CAA2105698.1"/>
    <property type="molecule type" value="Genomic_DNA"/>
</dbReference>
<keyword evidence="2 4" id="KW-0808">Transferase</keyword>
<protein>
    <submittedName>
        <fullName evidence="4">N-acetylmannosaminyltransferase</fullName>
        <ecNumber evidence="4">2.4.1.187</ecNumber>
    </submittedName>
</protein>
<dbReference type="InterPro" id="IPR004629">
    <property type="entry name" value="WecG_TagA_CpsF"/>
</dbReference>
<evidence type="ECO:0000256" key="1">
    <source>
        <dbReference type="ARBA" id="ARBA00022676"/>
    </source>
</evidence>
<dbReference type="PANTHER" id="PTHR34136:SF1">
    <property type="entry name" value="UDP-N-ACETYL-D-MANNOSAMINURONIC ACID TRANSFERASE"/>
    <property type="match status" value="1"/>
</dbReference>
<reference evidence="4" key="1">
    <citation type="submission" date="2019-12" db="EMBL/GenBank/DDBJ databases">
        <authorList>
            <person name="Cremers G."/>
        </authorList>
    </citation>
    <scope>NUCLEOTIDE SEQUENCE</scope>
    <source>
        <strain evidence="4">Mbul1</strain>
    </source>
</reference>
<dbReference type="EC" id="2.4.1.187" evidence="4"/>
<organism evidence="4">
    <name type="scientific">Methylobacterium bullatum</name>
    <dbReference type="NCBI Taxonomy" id="570505"/>
    <lineage>
        <taxon>Bacteria</taxon>
        <taxon>Pseudomonadati</taxon>
        <taxon>Pseudomonadota</taxon>
        <taxon>Alphaproteobacteria</taxon>
        <taxon>Hyphomicrobiales</taxon>
        <taxon>Methylobacteriaceae</taxon>
        <taxon>Methylobacterium</taxon>
    </lineage>
</organism>
<gene>
    <name evidence="4" type="primary">tagA_2</name>
    <name evidence="4" type="ORF">MBUL_03324</name>
</gene>
<proteinExistence type="predicted"/>
<feature type="compositionally biased region" description="Basic and acidic residues" evidence="3">
    <location>
        <begin position="263"/>
        <end position="281"/>
    </location>
</feature>
<dbReference type="GO" id="GO:0047244">
    <property type="term" value="F:N-acetylglucosaminyldiphosphoundecaprenol N-acetyl-beta-D-mannosaminyltransferase activity"/>
    <property type="evidence" value="ECO:0007669"/>
    <property type="project" value="UniProtKB-EC"/>
</dbReference>
<feature type="region of interest" description="Disordered" evidence="3">
    <location>
        <begin position="263"/>
        <end position="303"/>
    </location>
</feature>
<evidence type="ECO:0000256" key="3">
    <source>
        <dbReference type="SAM" id="MobiDB-lite"/>
    </source>
</evidence>
<dbReference type="Pfam" id="PF03808">
    <property type="entry name" value="Glyco_tran_WecG"/>
    <property type="match status" value="1"/>
</dbReference>
<accession>A0A679JAM4</accession>
<evidence type="ECO:0000256" key="2">
    <source>
        <dbReference type="ARBA" id="ARBA00022679"/>
    </source>
</evidence>
<dbReference type="AlphaFoldDB" id="A0A679JAM4"/>